<dbReference type="EMBL" id="CP002282">
    <property type="protein sequence ID" value="ADO83944.1"/>
    <property type="molecule type" value="Genomic_DNA"/>
</dbReference>
<dbReference type="Proteomes" id="UP000006875">
    <property type="component" value="Plasmid pILYOP01"/>
</dbReference>
<evidence type="ECO:0008006" key="3">
    <source>
        <dbReference type="Google" id="ProtNLM"/>
    </source>
</evidence>
<geneLocation type="plasmid" evidence="1 2">
    <name>pILYOP01</name>
</geneLocation>
<dbReference type="InterPro" id="IPR035919">
    <property type="entry name" value="EAL_sf"/>
</dbReference>
<sequence length="213" mass="25631">MEKNNYYQRAFEKVEFKFIPVYYLKTGKIYGYKIIKDFSKLGFEDKNEMYEMVAEENYFEFFILKIKEKAMKLAKEKGYLDKKLFYTLRVNYINDSEFLFASIETMLKKYNLNKENICFELKGFKSWNDVEELLEYRDEGYDLLFKETAEAPISTSLISYTEPDMVEIMNLEEKELIKLVKKYGGKIIYKIPDDKPYDKKDLSKLGINFIYKK</sequence>
<keyword evidence="1" id="KW-0614">Plasmid</keyword>
<organism evidence="1 2">
    <name type="scientific">Ilyobacter polytropus (strain ATCC 51220 / DSM 2926 / LMG 16218 / CuHBu1)</name>
    <dbReference type="NCBI Taxonomy" id="572544"/>
    <lineage>
        <taxon>Bacteria</taxon>
        <taxon>Fusobacteriati</taxon>
        <taxon>Fusobacteriota</taxon>
        <taxon>Fusobacteriia</taxon>
        <taxon>Fusobacteriales</taxon>
        <taxon>Fusobacteriaceae</taxon>
        <taxon>Ilyobacter</taxon>
    </lineage>
</organism>
<protein>
    <recommendedName>
        <fullName evidence="3">EAL domain-containing protein</fullName>
    </recommendedName>
</protein>
<name>E3HCG8_ILYPC</name>
<proteinExistence type="predicted"/>
<reference evidence="1 2" key="1">
    <citation type="journal article" date="2010" name="Stand. Genomic Sci.">
        <title>Complete genome sequence of Ilyobacter polytropus type strain (CuHbu1).</title>
        <authorList>
            <person name="Sikorski J."/>
            <person name="Chertkov O."/>
            <person name="Lapidus A."/>
            <person name="Nolan M."/>
            <person name="Lucas S."/>
            <person name="Del Rio T.G."/>
            <person name="Tice H."/>
            <person name="Cheng J.F."/>
            <person name="Tapia R."/>
            <person name="Han C."/>
            <person name="Goodwin L."/>
            <person name="Pitluck S."/>
            <person name="Liolios K."/>
            <person name="Ivanova N."/>
            <person name="Mavromatis K."/>
            <person name="Mikhailova N."/>
            <person name="Pati A."/>
            <person name="Chen A."/>
            <person name="Palaniappan K."/>
            <person name="Land M."/>
            <person name="Hauser L."/>
            <person name="Chang Y.J."/>
            <person name="Jeffries C.D."/>
            <person name="Brambilla E."/>
            <person name="Yasawong M."/>
            <person name="Rohde M."/>
            <person name="Pukall R."/>
            <person name="Spring S."/>
            <person name="Goker M."/>
            <person name="Woyke T."/>
            <person name="Bristow J."/>
            <person name="Eisen J.A."/>
            <person name="Markowitz V."/>
            <person name="Hugenholtz P."/>
            <person name="Kyrpides N.C."/>
            <person name="Klenk H.P."/>
        </authorList>
    </citation>
    <scope>NUCLEOTIDE SEQUENCE [LARGE SCALE GENOMIC DNA]</scope>
    <source>
        <strain evidence="2">ATCC 51220 / DSM 2926 / LMG 16218 / CuHBu1</strain>
        <plasmid evidence="2">pILYOP01</plasmid>
    </source>
</reference>
<dbReference type="KEGG" id="ipo:Ilyop_2181"/>
<dbReference type="SUPFAM" id="SSF141868">
    <property type="entry name" value="EAL domain-like"/>
    <property type="match status" value="1"/>
</dbReference>
<gene>
    <name evidence="1" type="ordered locus">Ilyop_2181</name>
</gene>
<evidence type="ECO:0000313" key="1">
    <source>
        <dbReference type="EMBL" id="ADO83944.1"/>
    </source>
</evidence>
<dbReference type="AlphaFoldDB" id="E3HCG8"/>
<accession>E3HCG8</accession>
<dbReference type="OrthoDB" id="87148at2"/>
<keyword evidence="2" id="KW-1185">Reference proteome</keyword>
<evidence type="ECO:0000313" key="2">
    <source>
        <dbReference type="Proteomes" id="UP000006875"/>
    </source>
</evidence>
<dbReference type="RefSeq" id="WP_013388605.1">
    <property type="nucleotide sequence ID" value="NC_014633.1"/>
</dbReference>
<dbReference type="HOGENOM" id="CLU_1238720_0_0_0"/>